<accession>A0ACB6R5U5</accession>
<dbReference type="Proteomes" id="UP000799755">
    <property type="component" value="Unassembled WGS sequence"/>
</dbReference>
<dbReference type="EMBL" id="MU003499">
    <property type="protein sequence ID" value="KAF2473675.1"/>
    <property type="molecule type" value="Genomic_DNA"/>
</dbReference>
<sequence length="158" mass="17235">MAFAYVLPLRVVQGVLTIIVLGLTAYVVDAWNGPYNWNWSPSSVNFLLFTSVWTLLAVAYLVITPTRFPALAHKWVICGVEAVTMIFWFAGWVAVAALWGDIGCGSRSGVCGAGTAAIVFGAIEWLTFVATTVMAALHIRETPRSDTKHDPRMEMQGV</sequence>
<evidence type="ECO:0000313" key="1">
    <source>
        <dbReference type="EMBL" id="KAF2473675.1"/>
    </source>
</evidence>
<proteinExistence type="predicted"/>
<reference evidence="1" key="1">
    <citation type="journal article" date="2020" name="Stud. Mycol.">
        <title>101 Dothideomycetes genomes: a test case for predicting lifestyles and emergence of pathogens.</title>
        <authorList>
            <person name="Haridas S."/>
            <person name="Albert R."/>
            <person name="Binder M."/>
            <person name="Bloem J."/>
            <person name="Labutti K."/>
            <person name="Salamov A."/>
            <person name="Andreopoulos B."/>
            <person name="Baker S."/>
            <person name="Barry K."/>
            <person name="Bills G."/>
            <person name="Bluhm B."/>
            <person name="Cannon C."/>
            <person name="Castanera R."/>
            <person name="Culley D."/>
            <person name="Daum C."/>
            <person name="Ezra D."/>
            <person name="Gonzalez J."/>
            <person name="Henrissat B."/>
            <person name="Kuo A."/>
            <person name="Liang C."/>
            <person name="Lipzen A."/>
            <person name="Lutzoni F."/>
            <person name="Magnuson J."/>
            <person name="Mondo S."/>
            <person name="Nolan M."/>
            <person name="Ohm R."/>
            <person name="Pangilinan J."/>
            <person name="Park H.-J."/>
            <person name="Ramirez L."/>
            <person name="Alfaro M."/>
            <person name="Sun H."/>
            <person name="Tritt A."/>
            <person name="Yoshinaga Y."/>
            <person name="Zwiers L.-H."/>
            <person name="Turgeon B."/>
            <person name="Goodwin S."/>
            <person name="Spatafora J."/>
            <person name="Crous P."/>
            <person name="Grigoriev I."/>
        </authorList>
    </citation>
    <scope>NUCLEOTIDE SEQUENCE</scope>
    <source>
        <strain evidence="1">ATCC 200398</strain>
    </source>
</reference>
<protein>
    <submittedName>
        <fullName evidence="1">Uncharacterized protein</fullName>
    </submittedName>
</protein>
<comment type="caution">
    <text evidence="1">The sequence shown here is derived from an EMBL/GenBank/DDBJ whole genome shotgun (WGS) entry which is preliminary data.</text>
</comment>
<keyword evidence="2" id="KW-1185">Reference proteome</keyword>
<organism evidence="1 2">
    <name type="scientific">Lindgomyces ingoldianus</name>
    <dbReference type="NCBI Taxonomy" id="673940"/>
    <lineage>
        <taxon>Eukaryota</taxon>
        <taxon>Fungi</taxon>
        <taxon>Dikarya</taxon>
        <taxon>Ascomycota</taxon>
        <taxon>Pezizomycotina</taxon>
        <taxon>Dothideomycetes</taxon>
        <taxon>Pleosporomycetidae</taxon>
        <taxon>Pleosporales</taxon>
        <taxon>Lindgomycetaceae</taxon>
        <taxon>Lindgomyces</taxon>
    </lineage>
</organism>
<name>A0ACB6R5U5_9PLEO</name>
<gene>
    <name evidence="1" type="ORF">BDR25DRAFT_256492</name>
</gene>
<evidence type="ECO:0000313" key="2">
    <source>
        <dbReference type="Proteomes" id="UP000799755"/>
    </source>
</evidence>